<proteinExistence type="inferred from homology"/>
<feature type="domain" description="YCII-related" evidence="2">
    <location>
        <begin position="1"/>
        <end position="80"/>
    </location>
</feature>
<dbReference type="Pfam" id="PF03795">
    <property type="entry name" value="YCII"/>
    <property type="match status" value="1"/>
</dbReference>
<dbReference type="EMBL" id="JFKB01000001">
    <property type="protein sequence ID" value="OSQ50250.1"/>
    <property type="molecule type" value="Genomic_DNA"/>
</dbReference>
<gene>
    <name evidence="3" type="ORF">TALK_01930</name>
</gene>
<comment type="similarity">
    <text evidence="1">Belongs to the YciI family.</text>
</comment>
<dbReference type="STRING" id="1293890.TALK_01930"/>
<reference evidence="3 4" key="1">
    <citation type="submission" date="2014-03" db="EMBL/GenBank/DDBJ databases">
        <title>The draft genome sequence of Thalassospira alkalitolerans JCM 18968.</title>
        <authorList>
            <person name="Lai Q."/>
            <person name="Shao Z."/>
        </authorList>
    </citation>
    <scope>NUCLEOTIDE SEQUENCE [LARGE SCALE GENOMIC DNA]</scope>
    <source>
        <strain evidence="3 4">JCM 18968</strain>
    </source>
</reference>
<organism evidence="3 4">
    <name type="scientific">Thalassospira alkalitolerans</name>
    <dbReference type="NCBI Taxonomy" id="1293890"/>
    <lineage>
        <taxon>Bacteria</taxon>
        <taxon>Pseudomonadati</taxon>
        <taxon>Pseudomonadota</taxon>
        <taxon>Alphaproteobacteria</taxon>
        <taxon>Rhodospirillales</taxon>
        <taxon>Thalassospiraceae</taxon>
        <taxon>Thalassospira</taxon>
    </lineage>
</organism>
<dbReference type="SUPFAM" id="SSF54909">
    <property type="entry name" value="Dimeric alpha+beta barrel"/>
    <property type="match status" value="1"/>
</dbReference>
<evidence type="ECO:0000313" key="4">
    <source>
        <dbReference type="Proteomes" id="UP000193396"/>
    </source>
</evidence>
<dbReference type="InterPro" id="IPR011008">
    <property type="entry name" value="Dimeric_a/b-barrel"/>
</dbReference>
<name>A0A1Y2LG41_9PROT</name>
<dbReference type="AlphaFoldDB" id="A0A1Y2LG41"/>
<sequence>MFIVSLTYKVPLDQIDAHLAEHVEWLKAGYASGVFIVSGRKIPRDGGIIMAGGDRDRLQETLKGDPFHRHDLADYVITEFEPSMTANGFERMAGI</sequence>
<dbReference type="Proteomes" id="UP000193396">
    <property type="component" value="Unassembled WGS sequence"/>
</dbReference>
<accession>A0A1Y2LG41</accession>
<protein>
    <recommendedName>
        <fullName evidence="2">YCII-related domain-containing protein</fullName>
    </recommendedName>
</protein>
<comment type="caution">
    <text evidence="3">The sequence shown here is derived from an EMBL/GenBank/DDBJ whole genome shotgun (WGS) entry which is preliminary data.</text>
</comment>
<dbReference type="PANTHER" id="PTHR37828">
    <property type="entry name" value="GSR2449 PROTEIN"/>
    <property type="match status" value="1"/>
</dbReference>
<evidence type="ECO:0000256" key="1">
    <source>
        <dbReference type="ARBA" id="ARBA00007689"/>
    </source>
</evidence>
<dbReference type="RefSeq" id="WP_085615267.1">
    <property type="nucleotide sequence ID" value="NZ_JFKB01000001.1"/>
</dbReference>
<dbReference type="OrthoDB" id="9814407at2"/>
<keyword evidence="4" id="KW-1185">Reference proteome</keyword>
<evidence type="ECO:0000313" key="3">
    <source>
        <dbReference type="EMBL" id="OSQ50250.1"/>
    </source>
</evidence>
<dbReference type="PANTHER" id="PTHR37828:SF1">
    <property type="entry name" value="YCII-RELATED DOMAIN-CONTAINING PROTEIN"/>
    <property type="match status" value="1"/>
</dbReference>
<evidence type="ECO:0000259" key="2">
    <source>
        <dbReference type="Pfam" id="PF03795"/>
    </source>
</evidence>
<dbReference type="InterPro" id="IPR005545">
    <property type="entry name" value="YCII"/>
</dbReference>